<dbReference type="EMBL" id="BART01031618">
    <property type="protein sequence ID" value="GAH16158.1"/>
    <property type="molecule type" value="Genomic_DNA"/>
</dbReference>
<keyword evidence="1" id="KW-0812">Transmembrane</keyword>
<name>X1F5U2_9ZZZZ</name>
<accession>X1F5U2</accession>
<reference evidence="2" key="1">
    <citation type="journal article" date="2014" name="Front. Microbiol.">
        <title>High frequency of phylogenetically diverse reductive dehalogenase-homologous genes in deep subseafloor sedimentary metagenomes.</title>
        <authorList>
            <person name="Kawai M."/>
            <person name="Futagami T."/>
            <person name="Toyoda A."/>
            <person name="Takaki Y."/>
            <person name="Nishi S."/>
            <person name="Hori S."/>
            <person name="Arai W."/>
            <person name="Tsubouchi T."/>
            <person name="Morono Y."/>
            <person name="Uchiyama I."/>
            <person name="Ito T."/>
            <person name="Fujiyama A."/>
            <person name="Inagaki F."/>
            <person name="Takami H."/>
        </authorList>
    </citation>
    <scope>NUCLEOTIDE SEQUENCE</scope>
    <source>
        <strain evidence="2">Expedition CK06-06</strain>
    </source>
</reference>
<sequence>MWLSFWAADGTKPYYITHRLGNLLGYWIPNQWIHIQLRFDCSLDIYYIFIDGVFIKSIGLIGSCTGIDEIYFFPRACWVHFDAFGFSWDNNYEPLDNFYEGLFISYTSNYTNPNWIKYSINNQDNISIIGNITIPLMDSGYYELQLFINDSLGIVHNSEIREFSIKIETIYKNILKIIETDEKTTKKKTWNYFYNFLNDVNLPIVIILSVILTI</sequence>
<gene>
    <name evidence="2" type="ORF">S01H4_54882</name>
</gene>
<keyword evidence="1" id="KW-1133">Transmembrane helix</keyword>
<proteinExistence type="predicted"/>
<feature type="non-terminal residue" evidence="2">
    <location>
        <position position="214"/>
    </location>
</feature>
<evidence type="ECO:0000313" key="2">
    <source>
        <dbReference type="EMBL" id="GAH16158.1"/>
    </source>
</evidence>
<keyword evidence="1" id="KW-0472">Membrane</keyword>
<organism evidence="2">
    <name type="scientific">marine sediment metagenome</name>
    <dbReference type="NCBI Taxonomy" id="412755"/>
    <lineage>
        <taxon>unclassified sequences</taxon>
        <taxon>metagenomes</taxon>
        <taxon>ecological metagenomes</taxon>
    </lineage>
</organism>
<evidence type="ECO:0000256" key="1">
    <source>
        <dbReference type="SAM" id="Phobius"/>
    </source>
</evidence>
<feature type="transmembrane region" description="Helical" evidence="1">
    <location>
        <begin position="192"/>
        <end position="212"/>
    </location>
</feature>
<comment type="caution">
    <text evidence="2">The sequence shown here is derived from an EMBL/GenBank/DDBJ whole genome shotgun (WGS) entry which is preliminary data.</text>
</comment>
<protein>
    <submittedName>
        <fullName evidence="2">Uncharacterized protein</fullName>
    </submittedName>
</protein>
<dbReference type="AlphaFoldDB" id="X1F5U2"/>